<name>A0A9D4BPW2_DREPO</name>
<feature type="region of interest" description="Disordered" evidence="1">
    <location>
        <begin position="1"/>
        <end position="40"/>
    </location>
</feature>
<protein>
    <submittedName>
        <fullName evidence="2">Uncharacterized protein</fullName>
    </submittedName>
</protein>
<dbReference type="AlphaFoldDB" id="A0A9D4BPW2"/>
<reference evidence="2" key="1">
    <citation type="journal article" date="2019" name="bioRxiv">
        <title>The Genome of the Zebra Mussel, Dreissena polymorpha: A Resource for Invasive Species Research.</title>
        <authorList>
            <person name="McCartney M.A."/>
            <person name="Auch B."/>
            <person name="Kono T."/>
            <person name="Mallez S."/>
            <person name="Zhang Y."/>
            <person name="Obille A."/>
            <person name="Becker A."/>
            <person name="Abrahante J.E."/>
            <person name="Garbe J."/>
            <person name="Badalamenti J.P."/>
            <person name="Herman A."/>
            <person name="Mangelson H."/>
            <person name="Liachko I."/>
            <person name="Sullivan S."/>
            <person name="Sone E.D."/>
            <person name="Koren S."/>
            <person name="Silverstein K.A.T."/>
            <person name="Beckman K.B."/>
            <person name="Gohl D.M."/>
        </authorList>
    </citation>
    <scope>NUCLEOTIDE SEQUENCE</scope>
    <source>
        <strain evidence="2">Duluth1</strain>
        <tissue evidence="2">Whole animal</tissue>
    </source>
</reference>
<comment type="caution">
    <text evidence="2">The sequence shown here is derived from an EMBL/GenBank/DDBJ whole genome shotgun (WGS) entry which is preliminary data.</text>
</comment>
<evidence type="ECO:0000256" key="1">
    <source>
        <dbReference type="SAM" id="MobiDB-lite"/>
    </source>
</evidence>
<evidence type="ECO:0000313" key="2">
    <source>
        <dbReference type="EMBL" id="KAH3702691.1"/>
    </source>
</evidence>
<reference evidence="2" key="2">
    <citation type="submission" date="2020-11" db="EMBL/GenBank/DDBJ databases">
        <authorList>
            <person name="McCartney M.A."/>
            <person name="Auch B."/>
            <person name="Kono T."/>
            <person name="Mallez S."/>
            <person name="Becker A."/>
            <person name="Gohl D.M."/>
            <person name="Silverstein K.A.T."/>
            <person name="Koren S."/>
            <person name="Bechman K.B."/>
            <person name="Herman A."/>
            <person name="Abrahante J.E."/>
            <person name="Garbe J."/>
        </authorList>
    </citation>
    <scope>NUCLEOTIDE SEQUENCE</scope>
    <source>
        <strain evidence="2">Duluth1</strain>
        <tissue evidence="2">Whole animal</tissue>
    </source>
</reference>
<proteinExistence type="predicted"/>
<evidence type="ECO:0000313" key="3">
    <source>
        <dbReference type="Proteomes" id="UP000828390"/>
    </source>
</evidence>
<dbReference type="Proteomes" id="UP000828390">
    <property type="component" value="Unassembled WGS sequence"/>
</dbReference>
<keyword evidence="3" id="KW-1185">Reference proteome</keyword>
<sequence length="115" mass="12553">MAPLARGRGVDCYNVPAAPQVNFNGPTESHRASKGPLAPNGLPVPIPSTITIPIPSNASVFNNLPVPSNYHDPSIPPTKKDRDVLTKLPKSLLYAGQSNWFVFKSKFERYARVQD</sequence>
<dbReference type="EMBL" id="JAIWYP010000015">
    <property type="protein sequence ID" value="KAH3702691.1"/>
    <property type="molecule type" value="Genomic_DNA"/>
</dbReference>
<organism evidence="2 3">
    <name type="scientific">Dreissena polymorpha</name>
    <name type="common">Zebra mussel</name>
    <name type="synonym">Mytilus polymorpha</name>
    <dbReference type="NCBI Taxonomy" id="45954"/>
    <lineage>
        <taxon>Eukaryota</taxon>
        <taxon>Metazoa</taxon>
        <taxon>Spiralia</taxon>
        <taxon>Lophotrochozoa</taxon>
        <taxon>Mollusca</taxon>
        <taxon>Bivalvia</taxon>
        <taxon>Autobranchia</taxon>
        <taxon>Heteroconchia</taxon>
        <taxon>Euheterodonta</taxon>
        <taxon>Imparidentia</taxon>
        <taxon>Neoheterodontei</taxon>
        <taxon>Myida</taxon>
        <taxon>Dreissenoidea</taxon>
        <taxon>Dreissenidae</taxon>
        <taxon>Dreissena</taxon>
    </lineage>
</organism>
<accession>A0A9D4BPW2</accession>
<gene>
    <name evidence="2" type="ORF">DPMN_077717</name>
</gene>